<dbReference type="Proteomes" id="UP001303946">
    <property type="component" value="Chromosome"/>
</dbReference>
<sequence>MQTPWWIVAALLAVNLVLLVWLAFRRPPADDSLKTDLRSSTERLERELRDELGRSAQGTRQELGSTLANFQQTLTGAQANVARLQNEQIDSFRVQLAAMQQAVSDTLQAAASSQAAQAMASREAQDAGLKRFSDTLNEQLRALSDANERRLAEVRSAVEQRLTVLQQGNEQKLEQMRATVDEKLHATLEQRLGESFKQVAERLEQVHRGLGEMQGLARDVGSLSRVLNNVKTRGTFGETQLAGLLEQVFTPEQYGTNVETVPNTGARVEFAIRLPGQRTDGVPLWLPIDCKFPREDYERLVDAQHNADAPAAEAAAKAIELRLRAEAKTIREKYVSPPHTTDFGILFVPTEGLYAEALRRPGLVEALQREHRVMLAGPTTLLATLSSLQMGFRTLALEKRSVEVWEVLGAVKTEFGKFGDVLAKTKKKLDEASNNILQAEVRARAMSRELRTVEALPEARAKVVLPLPADDAGLTTGDLLEP</sequence>
<keyword evidence="3 5" id="KW-0175">Coiled coil</keyword>
<comment type="similarity">
    <text evidence="2">Belongs to the RmuC family.</text>
</comment>
<keyword evidence="4" id="KW-0233">DNA recombination</keyword>
<name>A0ABZ0CU07_9BURK</name>
<dbReference type="EMBL" id="CP136336">
    <property type="protein sequence ID" value="WOB06435.1"/>
    <property type="molecule type" value="Genomic_DNA"/>
</dbReference>
<evidence type="ECO:0000256" key="1">
    <source>
        <dbReference type="ARBA" id="ARBA00003416"/>
    </source>
</evidence>
<evidence type="ECO:0000256" key="5">
    <source>
        <dbReference type="SAM" id="Coils"/>
    </source>
</evidence>
<accession>A0ABZ0CU07</accession>
<keyword evidence="6" id="KW-1133">Transmembrane helix</keyword>
<gene>
    <name evidence="7" type="primary">rmuC</name>
    <name evidence="7" type="ORF">RXV79_16050</name>
</gene>
<keyword evidence="8" id="KW-1185">Reference proteome</keyword>
<reference evidence="7 8" key="1">
    <citation type="submission" date="2023-10" db="EMBL/GenBank/DDBJ databases">
        <title>Bacteria for the degradation of biodegradable plastic PBAT(Polybutylene adipate terephthalate).</title>
        <authorList>
            <person name="Weon H.-Y."/>
            <person name="Yeon J."/>
        </authorList>
    </citation>
    <scope>NUCLEOTIDE SEQUENCE [LARGE SCALE GENOMIC DNA]</scope>
    <source>
        <strain evidence="7 8">SBD 7-3</strain>
    </source>
</reference>
<keyword evidence="6" id="KW-0812">Transmembrane</keyword>
<dbReference type="PANTHER" id="PTHR30563">
    <property type="entry name" value="DNA RECOMBINATION PROTEIN RMUC"/>
    <property type="match status" value="1"/>
</dbReference>
<evidence type="ECO:0000256" key="3">
    <source>
        <dbReference type="ARBA" id="ARBA00023054"/>
    </source>
</evidence>
<evidence type="ECO:0000256" key="2">
    <source>
        <dbReference type="ARBA" id="ARBA00009840"/>
    </source>
</evidence>
<dbReference type="PANTHER" id="PTHR30563:SF0">
    <property type="entry name" value="DNA RECOMBINATION PROTEIN RMUC"/>
    <property type="match status" value="1"/>
</dbReference>
<comment type="function">
    <text evidence="1">Involved in DNA recombination.</text>
</comment>
<feature type="coiled-coil region" evidence="5">
    <location>
        <begin position="422"/>
        <end position="449"/>
    </location>
</feature>
<protein>
    <submittedName>
        <fullName evidence="7">DNA recombination protein RmuC</fullName>
    </submittedName>
</protein>
<evidence type="ECO:0000313" key="8">
    <source>
        <dbReference type="Proteomes" id="UP001303946"/>
    </source>
</evidence>
<dbReference type="Pfam" id="PF02646">
    <property type="entry name" value="RmuC"/>
    <property type="match status" value="1"/>
</dbReference>
<evidence type="ECO:0000256" key="6">
    <source>
        <dbReference type="SAM" id="Phobius"/>
    </source>
</evidence>
<proteinExistence type="inferred from homology"/>
<feature type="transmembrane region" description="Helical" evidence="6">
    <location>
        <begin position="6"/>
        <end position="24"/>
    </location>
</feature>
<evidence type="ECO:0000313" key="7">
    <source>
        <dbReference type="EMBL" id="WOB06435.1"/>
    </source>
</evidence>
<dbReference type="RefSeq" id="WP_316698877.1">
    <property type="nucleotide sequence ID" value="NZ_CP136336.1"/>
</dbReference>
<organism evidence="7 8">
    <name type="scientific">Piscinibacter gummiphilus</name>
    <dbReference type="NCBI Taxonomy" id="946333"/>
    <lineage>
        <taxon>Bacteria</taxon>
        <taxon>Pseudomonadati</taxon>
        <taxon>Pseudomonadota</taxon>
        <taxon>Betaproteobacteria</taxon>
        <taxon>Burkholderiales</taxon>
        <taxon>Sphaerotilaceae</taxon>
        <taxon>Piscinibacter</taxon>
    </lineage>
</organism>
<evidence type="ECO:0000256" key="4">
    <source>
        <dbReference type="ARBA" id="ARBA00023172"/>
    </source>
</evidence>
<keyword evidence="6" id="KW-0472">Membrane</keyword>
<dbReference type="InterPro" id="IPR003798">
    <property type="entry name" value="DNA_recombination_RmuC"/>
</dbReference>